<evidence type="ECO:0000313" key="3">
    <source>
        <dbReference type="Proteomes" id="UP001476583"/>
    </source>
</evidence>
<dbReference type="EMBL" id="CP148074">
    <property type="protein sequence ID" value="WXL24345.1"/>
    <property type="molecule type" value="Genomic_DNA"/>
</dbReference>
<dbReference type="Pfam" id="PF11804">
    <property type="entry name" value="DUF3325"/>
    <property type="match status" value="1"/>
</dbReference>
<reference evidence="2 3" key="1">
    <citation type="submission" date="2024-03" db="EMBL/GenBank/DDBJ databases">
        <title>Complete genome of BD2.</title>
        <authorList>
            <person name="Cao G."/>
        </authorList>
    </citation>
    <scope>NUCLEOTIDE SEQUENCE [LARGE SCALE GENOMIC DNA]</scope>
    <source>
        <strain evidence="2 3">BD2</strain>
    </source>
</reference>
<keyword evidence="3" id="KW-1185">Reference proteome</keyword>
<dbReference type="InterPro" id="IPR021762">
    <property type="entry name" value="DUF3325"/>
</dbReference>
<gene>
    <name evidence="2" type="ORF">WG219_13530</name>
</gene>
<feature type="transmembrane region" description="Helical" evidence="1">
    <location>
        <begin position="37"/>
        <end position="56"/>
    </location>
</feature>
<proteinExistence type="predicted"/>
<protein>
    <submittedName>
        <fullName evidence="2">DUF3325 domain-containing protein</fullName>
    </submittedName>
</protein>
<feature type="transmembrane region" description="Helical" evidence="1">
    <location>
        <begin position="63"/>
        <end position="85"/>
    </location>
</feature>
<keyword evidence="1" id="KW-1133">Transmembrane helix</keyword>
<evidence type="ECO:0000313" key="2">
    <source>
        <dbReference type="EMBL" id="WXL24345.1"/>
    </source>
</evidence>
<feature type="transmembrane region" description="Helical" evidence="1">
    <location>
        <begin position="91"/>
        <end position="112"/>
    </location>
</feature>
<accession>A0ABZ2RBD4</accession>
<evidence type="ECO:0000256" key="1">
    <source>
        <dbReference type="SAM" id="Phobius"/>
    </source>
</evidence>
<organism evidence="2 3">
    <name type="scientific">Ectopseudomonas mendocina</name>
    <name type="common">Pseudomonas mendocina</name>
    <dbReference type="NCBI Taxonomy" id="300"/>
    <lineage>
        <taxon>Bacteria</taxon>
        <taxon>Pseudomonadati</taxon>
        <taxon>Pseudomonadota</taxon>
        <taxon>Gammaproteobacteria</taxon>
        <taxon>Pseudomonadales</taxon>
        <taxon>Pseudomonadaceae</taxon>
        <taxon>Ectopseudomonas</taxon>
    </lineage>
</organism>
<name>A0ABZ2RBD4_ECTME</name>
<keyword evidence="1" id="KW-0812">Transmembrane</keyword>
<sequence>MLSILGASALAYSSMVGLCQGIKRHQVAVWGKPWPDYWHRMLRVYGWLALPLCLWLCAQHWGWAMGSVGVFGLVSLAGFILVLGLPYFPRFLVSLGFVGGVLGLLEFAYSLLF</sequence>
<keyword evidence="1" id="KW-0472">Membrane</keyword>
<dbReference type="Proteomes" id="UP001476583">
    <property type="component" value="Chromosome"/>
</dbReference>